<protein>
    <recommendedName>
        <fullName evidence="9">Tubulin gamma chain</fullName>
    </recommendedName>
</protein>
<dbReference type="GeneID" id="9837113"/>
<dbReference type="Gene3D" id="3.30.1330.20">
    <property type="entry name" value="Tubulin/FtsZ, C-terminal domain"/>
    <property type="match status" value="1"/>
</dbReference>
<evidence type="ECO:0000259" key="11">
    <source>
        <dbReference type="SMART" id="SM00865"/>
    </source>
</evidence>
<dbReference type="SMART" id="SM00864">
    <property type="entry name" value="Tubulin"/>
    <property type="match status" value="1"/>
</dbReference>
<proteinExistence type="inferred from homology"/>
<dbReference type="Pfam" id="PF03953">
    <property type="entry name" value="Tubulin_C"/>
    <property type="match status" value="1"/>
</dbReference>
<dbReference type="PRINTS" id="PR01164">
    <property type="entry name" value="GAMMATUBULIN"/>
</dbReference>
<dbReference type="RefSeq" id="XP_022840721.1">
    <property type="nucleotide sequence ID" value="XM_022985028.1"/>
</dbReference>
<dbReference type="FunCoup" id="A0A090MBM5">
    <property type="interactions" value="1744"/>
</dbReference>
<evidence type="ECO:0000313" key="12">
    <source>
        <dbReference type="EMBL" id="CEG00984.1"/>
    </source>
</evidence>
<dbReference type="STRING" id="70448.A0A090MBM5"/>
<dbReference type="SUPFAM" id="SSF55307">
    <property type="entry name" value="Tubulin C-terminal domain-like"/>
    <property type="match status" value="1"/>
</dbReference>
<evidence type="ECO:0000256" key="2">
    <source>
        <dbReference type="ARBA" id="ARBA00004267"/>
    </source>
</evidence>
<dbReference type="InterPro" id="IPR023123">
    <property type="entry name" value="Tubulin_C"/>
</dbReference>
<keyword evidence="13" id="KW-1185">Reference proteome</keyword>
<dbReference type="GO" id="GO:0007020">
    <property type="term" value="P:microtubule nucleation"/>
    <property type="evidence" value="ECO:0007669"/>
    <property type="project" value="InterPro"/>
</dbReference>
<dbReference type="KEGG" id="ota:OT_ostta02g01520"/>
<feature type="domain" description="Tubulin/FtsZ 2-layer sandwich" evidence="11">
    <location>
        <begin position="252"/>
        <end position="398"/>
    </location>
</feature>
<comment type="similarity">
    <text evidence="3 9">Belongs to the tubulin family.</text>
</comment>
<feature type="domain" description="Tubulin/FtsZ GTPase" evidence="10">
    <location>
        <begin position="51"/>
        <end position="250"/>
    </location>
</feature>
<evidence type="ECO:0000256" key="6">
    <source>
        <dbReference type="ARBA" id="ARBA00022741"/>
    </source>
</evidence>
<dbReference type="EMBL" id="CAID01000002">
    <property type="protein sequence ID" value="CEG00984.1"/>
    <property type="molecule type" value="Genomic_DNA"/>
</dbReference>
<organism evidence="12 13">
    <name type="scientific">Ostreococcus tauri</name>
    <name type="common">Marine green alga</name>
    <dbReference type="NCBI Taxonomy" id="70448"/>
    <lineage>
        <taxon>Eukaryota</taxon>
        <taxon>Viridiplantae</taxon>
        <taxon>Chlorophyta</taxon>
        <taxon>Mamiellophyceae</taxon>
        <taxon>Mamiellales</taxon>
        <taxon>Bathycoccaceae</taxon>
        <taxon>Ostreococcus</taxon>
    </lineage>
</organism>
<comment type="subcellular location">
    <subcellularLocation>
        <location evidence="2">Cytoplasm</location>
        <location evidence="2">Cytoskeleton</location>
        <location evidence="2">Microtubule organizing center</location>
    </subcellularLocation>
</comment>
<dbReference type="OrthoDB" id="10249382at2759"/>
<dbReference type="InterPro" id="IPR008280">
    <property type="entry name" value="Tub_FtsZ_C"/>
</dbReference>
<dbReference type="GO" id="GO:0031122">
    <property type="term" value="P:cytoplasmic microtubule organization"/>
    <property type="evidence" value="ECO:0007669"/>
    <property type="project" value="InterPro"/>
</dbReference>
<evidence type="ECO:0000256" key="8">
    <source>
        <dbReference type="ARBA" id="ARBA00023212"/>
    </source>
</evidence>
<dbReference type="PROSITE" id="PS00227">
    <property type="entry name" value="TUBULIN"/>
    <property type="match status" value="1"/>
</dbReference>
<comment type="caution">
    <text evidence="12">The sequence shown here is derived from an EMBL/GenBank/DDBJ whole genome shotgun (WGS) entry which is preliminary data.</text>
</comment>
<dbReference type="InterPro" id="IPR037103">
    <property type="entry name" value="Tubulin/FtsZ-like_C"/>
</dbReference>
<keyword evidence="8" id="KW-0206">Cytoskeleton</keyword>
<evidence type="ECO:0000256" key="9">
    <source>
        <dbReference type="RuleBase" id="RU000352"/>
    </source>
</evidence>
<dbReference type="InterPro" id="IPR017975">
    <property type="entry name" value="Tubulin_CS"/>
</dbReference>
<dbReference type="FunFam" id="3.40.50.1440:FF:000010">
    <property type="entry name" value="Tubulin gamma chain"/>
    <property type="match status" value="1"/>
</dbReference>
<dbReference type="FunFam" id="1.10.287.600:FF:000004">
    <property type="entry name" value="Tubulin gamma chain"/>
    <property type="match status" value="1"/>
</dbReference>
<dbReference type="InterPro" id="IPR000217">
    <property type="entry name" value="Tubulin"/>
</dbReference>
<dbReference type="PRINTS" id="PR01161">
    <property type="entry name" value="TUBULIN"/>
</dbReference>
<dbReference type="InParanoid" id="A0A090MBM5"/>
<keyword evidence="6 9" id="KW-0547">Nucleotide-binding</keyword>
<dbReference type="GO" id="GO:0005525">
    <property type="term" value="F:GTP binding"/>
    <property type="evidence" value="ECO:0007669"/>
    <property type="project" value="UniProtKB-UniRule"/>
</dbReference>
<dbReference type="InterPro" id="IPR036525">
    <property type="entry name" value="Tubulin/FtsZ_GTPase_sf"/>
</dbReference>
<keyword evidence="5 9" id="KW-0493">Microtubule</keyword>
<evidence type="ECO:0000256" key="3">
    <source>
        <dbReference type="ARBA" id="ARBA00009636"/>
    </source>
</evidence>
<evidence type="ECO:0000256" key="5">
    <source>
        <dbReference type="ARBA" id="ARBA00022701"/>
    </source>
</evidence>
<dbReference type="Gene3D" id="3.40.50.1440">
    <property type="entry name" value="Tubulin/FtsZ, GTPase domain"/>
    <property type="match status" value="1"/>
</dbReference>
<comment type="function">
    <text evidence="9">Tubulin is the major constituent of microtubules, protein filaments consisting of alpha- and beta-tubulin heterodimers. Gamma-tubulin is a key component of the gamma-tubulin ring complex (gTuRC) which mediates microtubule nucleation. The gTuRC regulates the minus-end nucleation of alpha-beta tubulin heterodimers that grow into microtubule protafilaments, a critical step in centrosome duplication and spindle formation.</text>
</comment>
<keyword evidence="7 9" id="KW-0342">GTP-binding</keyword>
<accession>A0A090MBM5</accession>
<evidence type="ECO:0000256" key="4">
    <source>
        <dbReference type="ARBA" id="ARBA00022490"/>
    </source>
</evidence>
<dbReference type="Pfam" id="PF00091">
    <property type="entry name" value="Tubulin"/>
    <property type="match status" value="1"/>
</dbReference>
<comment type="function">
    <text evidence="1">Tubulin is the major constituent of microtubules. The gamma chain is found at microtubule organizing centers (MTOC) such as the spindle poles, suggesting that it is involved in the minus-end nucleation of microtubule assembly.</text>
</comment>
<gene>
    <name evidence="12" type="ORF">OT_ostta02g01520</name>
</gene>
<dbReference type="Proteomes" id="UP000009170">
    <property type="component" value="Unassembled WGS sequence"/>
</dbReference>
<evidence type="ECO:0000256" key="1">
    <source>
        <dbReference type="ARBA" id="ARBA00002783"/>
    </source>
</evidence>
<dbReference type="GO" id="GO:0005874">
    <property type="term" value="C:microtubule"/>
    <property type="evidence" value="ECO:0007669"/>
    <property type="project" value="UniProtKB-KW"/>
</dbReference>
<dbReference type="SMART" id="SM00865">
    <property type="entry name" value="Tubulin_C"/>
    <property type="match status" value="1"/>
</dbReference>
<dbReference type="Gene3D" id="1.10.287.600">
    <property type="entry name" value="Helix hairpin bin"/>
    <property type="match status" value="1"/>
</dbReference>
<dbReference type="InterPro" id="IPR002454">
    <property type="entry name" value="Gamma_tubulin"/>
</dbReference>
<sequence length="449" mass="50095">MPREIITVQIGQCGNQVGTEFWKQLCIEHGIRMDGTFHAENVPSTAVSDRKDVFFYQADDDRYVPRVLLLDLEPRVINSIQNSAQRSLYNYENFFVAPHGGGAGNNWANGYTQAEAVQEELIEMIDREADGSDSLEGFVLCHSIAGGTGSGMGSYLLEALSDRYGKKLLQNFSVFPNQNESSDVVVQPYNSILTLKRLANYADCVVVLDNSALNRIAVDHLNITSPTFSHTNCLVSKVMAASTTTLRYPGYMNNDLVGLIAALIPVPRCNFLMAGLTPLAEDAGIRTSATKTSALDMMRKLLQSKNVMCSTYSGARAQEGKFVSILNIIRGNIEPVQIHKSLQRIRERKLANFVDWAPANYQVAVVKFSPYIPKSTSLHGLLLANHTSVRHWFSRSLEQYEKLIRRRAFLDQYERFDMFSNSSEFSDCQEAVETLVAEYESCETGSTDT</sequence>
<evidence type="ECO:0000313" key="13">
    <source>
        <dbReference type="Proteomes" id="UP000009170"/>
    </source>
</evidence>
<name>A0A090MBM5_OSTTA</name>
<keyword evidence="4" id="KW-0963">Cytoplasm</keyword>
<reference evidence="13" key="1">
    <citation type="journal article" date="2006" name="Proc. Natl. Acad. Sci. U.S.A.">
        <title>Genome analysis of the smallest free-living eukaryote Ostreococcus tauri unveils many unique features.</title>
        <authorList>
            <person name="Derelle E."/>
            <person name="Ferraz C."/>
            <person name="Rombauts S."/>
            <person name="Rouze P."/>
            <person name="Worden A.Z."/>
            <person name="Robbens S."/>
            <person name="Partensky F."/>
            <person name="Degroeve S."/>
            <person name="Echeynie S."/>
            <person name="Cooke R."/>
            <person name="Saeys Y."/>
            <person name="Wuyts J."/>
            <person name="Jabbari K."/>
            <person name="Bowler C."/>
            <person name="Panaud O."/>
            <person name="Piegu B."/>
            <person name="Ball S.G."/>
            <person name="Ral J.-P."/>
            <person name="Bouget F.-Y."/>
            <person name="Piganeau G."/>
            <person name="De Baets B."/>
            <person name="Picard A."/>
            <person name="Delseny M."/>
            <person name="Demaille J."/>
            <person name="Van de Peer Y."/>
            <person name="Moreau H."/>
        </authorList>
    </citation>
    <scope>NUCLEOTIDE SEQUENCE [LARGE SCALE GENOMIC DNA]</scope>
    <source>
        <strain evidence="13">OTTH 0595 / CCAP 157/2 / RCC745</strain>
    </source>
</reference>
<dbReference type="GO" id="GO:0000930">
    <property type="term" value="C:gamma-tubulin complex"/>
    <property type="evidence" value="ECO:0007669"/>
    <property type="project" value="InterPro"/>
</dbReference>
<evidence type="ECO:0000256" key="7">
    <source>
        <dbReference type="ARBA" id="ARBA00023134"/>
    </source>
</evidence>
<reference evidence="12 13" key="2">
    <citation type="journal article" date="2014" name="BMC Genomics">
        <title>An improved genome of the model marine alga Ostreococcus tauri unfolds by assessing Illumina de novo assemblies.</title>
        <authorList>
            <person name="Blanc-Mathieu R."/>
            <person name="Verhelst B."/>
            <person name="Derelle E."/>
            <person name="Rombauts S."/>
            <person name="Bouget F.Y."/>
            <person name="Carre I."/>
            <person name="Chateau A."/>
            <person name="Eyre-Walker A."/>
            <person name="Grimsley N."/>
            <person name="Moreau H."/>
            <person name="Piegu B."/>
            <person name="Rivals E."/>
            <person name="Schackwitz W."/>
            <person name="Van de Peer Y."/>
            <person name="Piganeau G."/>
        </authorList>
    </citation>
    <scope>NUCLEOTIDE SEQUENCE [LARGE SCALE GENOMIC DNA]</scope>
    <source>
        <strain evidence="13">OTTH 0595 / CCAP 157/2 / RCC745</strain>
    </source>
</reference>
<dbReference type="InterPro" id="IPR003008">
    <property type="entry name" value="Tubulin_FtsZ_GTPase"/>
</dbReference>
<dbReference type="InterPro" id="IPR018316">
    <property type="entry name" value="Tubulin/FtsZ_2-layer-sand-dom"/>
</dbReference>
<dbReference type="AlphaFoldDB" id="A0A090MBM5"/>
<dbReference type="PANTHER" id="PTHR11588">
    <property type="entry name" value="TUBULIN"/>
    <property type="match status" value="1"/>
</dbReference>
<dbReference type="CDD" id="cd02188">
    <property type="entry name" value="gamma_tubulin"/>
    <property type="match status" value="1"/>
</dbReference>
<evidence type="ECO:0000259" key="10">
    <source>
        <dbReference type="SMART" id="SM00864"/>
    </source>
</evidence>
<dbReference type="SUPFAM" id="SSF52490">
    <property type="entry name" value="Tubulin nucleotide-binding domain-like"/>
    <property type="match status" value="1"/>
</dbReference>